<keyword evidence="1" id="KW-1133">Transmembrane helix</keyword>
<proteinExistence type="predicted"/>
<evidence type="ECO:0000313" key="3">
    <source>
        <dbReference type="Proteomes" id="UP000178930"/>
    </source>
</evidence>
<dbReference type="EMBL" id="MHIB01000003">
    <property type="protein sequence ID" value="OGY45296.1"/>
    <property type="molecule type" value="Genomic_DNA"/>
</dbReference>
<sequence>MKQKTTFFIIIIIFIILIGAGFYFSQKTKDFLPNLVSQKDPGQNFYSISQIKQGNLPFGNYQTQGYVVKIYTCPACPPPSQCKPCMGNNIVISELQVLRQNYNLTNQDLLIFTDDPNQFELGKKYQFTVRLTEIKSTNEPINDVELGSFQAMD</sequence>
<keyword evidence="1" id="KW-0812">Transmembrane</keyword>
<comment type="caution">
    <text evidence="2">The sequence shown here is derived from an EMBL/GenBank/DDBJ whole genome shotgun (WGS) entry which is preliminary data.</text>
</comment>
<dbReference type="Proteomes" id="UP000178930">
    <property type="component" value="Unassembled WGS sequence"/>
</dbReference>
<name>A0A1G1Y0C6_9BACT</name>
<dbReference type="AlphaFoldDB" id="A0A1G1Y0C6"/>
<gene>
    <name evidence="2" type="ORF">A2729_00440</name>
</gene>
<dbReference type="STRING" id="1797532.A2729_00440"/>
<evidence type="ECO:0000256" key="1">
    <source>
        <dbReference type="SAM" id="Phobius"/>
    </source>
</evidence>
<reference evidence="2 3" key="1">
    <citation type="journal article" date="2016" name="Nat. Commun.">
        <title>Thousands of microbial genomes shed light on interconnected biogeochemical processes in an aquifer system.</title>
        <authorList>
            <person name="Anantharaman K."/>
            <person name="Brown C.T."/>
            <person name="Hug L.A."/>
            <person name="Sharon I."/>
            <person name="Castelle C.J."/>
            <person name="Probst A.J."/>
            <person name="Thomas B.C."/>
            <person name="Singh A."/>
            <person name="Wilkins M.J."/>
            <person name="Karaoz U."/>
            <person name="Brodie E.L."/>
            <person name="Williams K.H."/>
            <person name="Hubbard S.S."/>
            <person name="Banfield J.F."/>
        </authorList>
    </citation>
    <scope>NUCLEOTIDE SEQUENCE [LARGE SCALE GENOMIC DNA]</scope>
</reference>
<feature type="transmembrane region" description="Helical" evidence="1">
    <location>
        <begin position="6"/>
        <end position="24"/>
    </location>
</feature>
<organism evidence="2 3">
    <name type="scientific">Candidatus Buchananbacteria bacterium RIFCSPHIGHO2_01_FULL_39_14</name>
    <dbReference type="NCBI Taxonomy" id="1797532"/>
    <lineage>
        <taxon>Bacteria</taxon>
        <taxon>Candidatus Buchananiibacteriota</taxon>
    </lineage>
</organism>
<keyword evidence="1" id="KW-0472">Membrane</keyword>
<evidence type="ECO:0000313" key="2">
    <source>
        <dbReference type="EMBL" id="OGY45296.1"/>
    </source>
</evidence>
<protein>
    <submittedName>
        <fullName evidence="2">Uncharacterized protein</fullName>
    </submittedName>
</protein>
<accession>A0A1G1Y0C6</accession>